<feature type="domain" description="DUF3676" evidence="3">
    <location>
        <begin position="836"/>
        <end position="1065"/>
    </location>
</feature>
<dbReference type="InterPro" id="IPR008377">
    <property type="entry name" value="Sialidase_trypan"/>
</dbReference>
<organism evidence="6 7">
    <name type="scientific">Trypanosoma cruzi</name>
    <dbReference type="NCBI Taxonomy" id="5693"/>
    <lineage>
        <taxon>Eukaryota</taxon>
        <taxon>Discoba</taxon>
        <taxon>Euglenozoa</taxon>
        <taxon>Kinetoplastea</taxon>
        <taxon>Metakinetoplastina</taxon>
        <taxon>Trypanosomatida</taxon>
        <taxon>Trypanosomatidae</taxon>
        <taxon>Trypanosoma</taxon>
        <taxon>Schizotrypanum</taxon>
    </lineage>
</organism>
<comment type="caution">
    <text evidence="6">The sequence shown here is derived from an EMBL/GenBank/DDBJ whole genome shotgun (WGS) entry which is preliminary data.</text>
</comment>
<dbReference type="VEuPathDB" id="TriTrypDB:ECC02_003861"/>
<dbReference type="InterPro" id="IPR036278">
    <property type="entry name" value="Sialidase_sf"/>
</dbReference>
<feature type="compositionally biased region" description="Basic and acidic residues" evidence="1">
    <location>
        <begin position="135"/>
        <end position="144"/>
    </location>
</feature>
<dbReference type="Pfam" id="PF12429">
    <property type="entry name" value="DUF3676"/>
    <property type="match status" value="1"/>
</dbReference>
<feature type="transmembrane region" description="Helical" evidence="2">
    <location>
        <begin position="1128"/>
        <end position="1149"/>
    </location>
</feature>
<feature type="region of interest" description="Disordered" evidence="1">
    <location>
        <begin position="829"/>
        <end position="1107"/>
    </location>
</feature>
<feature type="transmembrane region" description="Helical" evidence="2">
    <location>
        <begin position="154"/>
        <end position="175"/>
    </location>
</feature>
<dbReference type="EMBL" id="JABDHM010000022">
    <property type="protein sequence ID" value="KAF5223034.1"/>
    <property type="molecule type" value="Genomic_DNA"/>
</dbReference>
<dbReference type="InterPro" id="IPR022144">
    <property type="entry name" value="DUF3676"/>
</dbReference>
<proteinExistence type="predicted"/>
<keyword evidence="2" id="KW-1133">Transmembrane helix</keyword>
<dbReference type="GO" id="GO:0004308">
    <property type="term" value="F:exo-alpha-sialidase activity"/>
    <property type="evidence" value="ECO:0007669"/>
    <property type="project" value="InterPro"/>
</dbReference>
<dbReference type="Gene3D" id="2.60.120.200">
    <property type="match status" value="1"/>
</dbReference>
<sequence>MASPNNKTPLACVCVCVLSSSVTYRVVVFVFCVRWSSVLSLLCSLEFRSPRGCSPLHPSDVSDVLPPLLPSPLLGHRHVRKESNQTRIATVKFEGTERNNSTHSAHTHIYMLSIVAAVKAPNTHNRCRVTGSSGRRREGREGEPQRPNMFRHHFCSAVLLLFVVMCFGSGGAAAAGGNPRNAIDPFKGTTSISFANWKEFKEDGGEITSLRVPGLVKVGDDVFAVAEAQCREKNGADSCAGIVSKHLDISGDSMDILTSDISLFRMQLGDTAANNFGTTELLRPTTLVIGDSVYMLLGNYSRTKPQVEGKNERGLLLVKGTVAEENGKKKIRWNETHVVNPQEKGYSHSLTELIGGGGSGAVMGDGSLVFPMQAEKKDGTSFLLSMRLPNSENKWELSYDTPGNGCRDPTLVKWEKSEYGERLFMMAHCAGGYYDVYSSTLDGVNWNTLGEPINRVWGNSHNRTGDGVQSGSTTAIIEEKEVMLITAPVYAKGNEGGKGRLHLWVTDKARVYDVGPVSREGDDAAASSLLIKDNNNELISLYEKKKNDGLYSLVAVRLTEKLERIKKVVKTWAALDSALQSCISGSRGTVDSPKKGMCNGRVPTDELVGFLSGNSTGTEWRDEYLGVNATVTNGERRVPNGLTFKGPGAGAEWPVGDMGQTVPYYFANNKFTLVATVSIHEVPKEDSSPIPLMGVRMNDTKSTVLFGLSYTHEKKWLAIPENSGNMEDVDEWELNKTYQVGLRMDDDDEWTVIVDKKQIHQKSYDKSLFDSHRISHFYIGGDSKHQSATGGHVTVTNVMLYNEKLFGDNLDELKTSEVTIPSLGVEKQPTGQVTKTDVSVVPESTIEGRTTSHEELTEDDTDKREEESVHILVPAASSSTDFAGSSVSEPAIAAESAGNDRPDDNAQFHQGKTAQQATLSKENKSVQRGSDLQPQDPQPAELTEVTDVEMSSGSYDEEMPEEEEEADDRSGGSTSSVGATSDMDTATETVYSEQQVQQNVKLATENNDVRSTGTGTTGAEQSLSLEAGDGNSERTMDSDGSLTPSKSDAETTSAEYTDGVSRTEGAQFTVENGEEAPQTVDTAPVNASTAPGGEGAPSTKGAARHSDNDTFTGEIAELLSMGLNHDSTVHVCVSRVLLLLLLLGLWGIVAL</sequence>
<dbReference type="Proteomes" id="UP000583944">
    <property type="component" value="Unassembled WGS sequence"/>
</dbReference>
<feature type="compositionally biased region" description="Polar residues" evidence="1">
    <location>
        <begin position="1038"/>
        <end position="1055"/>
    </location>
</feature>
<dbReference type="SUPFAM" id="SSF49899">
    <property type="entry name" value="Concanavalin A-like lectins/glucanases"/>
    <property type="match status" value="1"/>
</dbReference>
<dbReference type="InterPro" id="IPR021287">
    <property type="entry name" value="Trans-sialidase_CS"/>
</dbReference>
<feature type="domain" description="Trans-sialidase C-terminal" evidence="5">
    <location>
        <begin position="603"/>
        <end position="805"/>
    </location>
</feature>
<evidence type="ECO:0000259" key="4">
    <source>
        <dbReference type="Pfam" id="PF13859"/>
    </source>
</evidence>
<feature type="compositionally biased region" description="Low complexity" evidence="1">
    <location>
        <begin position="971"/>
        <end position="981"/>
    </location>
</feature>
<evidence type="ECO:0000313" key="6">
    <source>
        <dbReference type="EMBL" id="KAF5223034.1"/>
    </source>
</evidence>
<dbReference type="Pfam" id="PF13859">
    <property type="entry name" value="BNR_3"/>
    <property type="match status" value="1"/>
</dbReference>
<protein>
    <submittedName>
        <fullName evidence="6">Uncharacterized protein</fullName>
    </submittedName>
</protein>
<gene>
    <name evidence="6" type="ORF">ECC02_003861</name>
</gene>
<feature type="compositionally biased region" description="Polar residues" evidence="1">
    <location>
        <begin position="907"/>
        <end position="935"/>
    </location>
</feature>
<evidence type="ECO:0000313" key="7">
    <source>
        <dbReference type="Proteomes" id="UP000583944"/>
    </source>
</evidence>
<dbReference type="SUPFAM" id="SSF50939">
    <property type="entry name" value="Sialidases"/>
    <property type="match status" value="1"/>
</dbReference>
<dbReference type="Pfam" id="PF22925">
    <property type="entry name" value="TS_C"/>
    <property type="match status" value="1"/>
</dbReference>
<accession>A0A7J6Y8D6</accession>
<evidence type="ECO:0000259" key="5">
    <source>
        <dbReference type="Pfam" id="PF22925"/>
    </source>
</evidence>
<feature type="compositionally biased region" description="Basic and acidic residues" evidence="1">
    <location>
        <begin position="850"/>
        <end position="869"/>
    </location>
</feature>
<feature type="domain" description="Sialidase" evidence="4">
    <location>
        <begin position="212"/>
        <end position="543"/>
    </location>
</feature>
<evidence type="ECO:0000256" key="1">
    <source>
        <dbReference type="SAM" id="MobiDB-lite"/>
    </source>
</evidence>
<dbReference type="Pfam" id="PF11052">
    <property type="entry name" value="Tr-sialidase_C"/>
    <property type="match status" value="1"/>
</dbReference>
<dbReference type="Gene3D" id="2.120.10.10">
    <property type="match status" value="1"/>
</dbReference>
<feature type="region of interest" description="Disordered" evidence="1">
    <location>
        <begin position="125"/>
        <end position="145"/>
    </location>
</feature>
<feature type="compositionally biased region" description="Polar residues" evidence="1">
    <location>
        <begin position="876"/>
        <end position="888"/>
    </location>
</feature>
<keyword evidence="2" id="KW-0812">Transmembrane</keyword>
<evidence type="ECO:0000256" key="2">
    <source>
        <dbReference type="SAM" id="Phobius"/>
    </source>
</evidence>
<dbReference type="AlphaFoldDB" id="A0A7J6Y8D6"/>
<keyword evidence="2" id="KW-0472">Membrane</keyword>
<dbReference type="CDD" id="cd15482">
    <property type="entry name" value="Sialidase_non-viral"/>
    <property type="match status" value="1"/>
</dbReference>
<dbReference type="InterPro" id="IPR011040">
    <property type="entry name" value="Sialidase"/>
</dbReference>
<dbReference type="InterPro" id="IPR013320">
    <property type="entry name" value="ConA-like_dom_sf"/>
</dbReference>
<feature type="compositionally biased region" description="Polar residues" evidence="1">
    <location>
        <begin position="982"/>
        <end position="1024"/>
    </location>
</feature>
<name>A0A7J6Y8D6_TRYCR</name>
<feature type="compositionally biased region" description="Polar residues" evidence="1">
    <location>
        <begin position="1079"/>
        <end position="1089"/>
    </location>
</feature>
<evidence type="ECO:0000259" key="3">
    <source>
        <dbReference type="Pfam" id="PF12429"/>
    </source>
</evidence>
<reference evidence="6 7" key="1">
    <citation type="journal article" date="2019" name="Genome Biol. Evol.">
        <title>Nanopore Sequencing Significantly Improves Genome Assembly of the Protozoan Parasite Trypanosoma cruzi.</title>
        <authorList>
            <person name="Diaz-Viraque F."/>
            <person name="Pita S."/>
            <person name="Greif G."/>
            <person name="de Souza R.C.M."/>
            <person name="Iraola G."/>
            <person name="Robello C."/>
        </authorList>
    </citation>
    <scope>NUCLEOTIDE SEQUENCE [LARGE SCALE GENOMIC DNA]</scope>
    <source>
        <strain evidence="6 7">Berenice</strain>
    </source>
</reference>
<feature type="compositionally biased region" description="Acidic residues" evidence="1">
    <location>
        <begin position="955"/>
        <end position="967"/>
    </location>
</feature>
<dbReference type="InterPro" id="IPR055239">
    <property type="entry name" value="TS_C"/>
</dbReference>
<dbReference type="PRINTS" id="PR01803">
    <property type="entry name" value="TCSIALIDASE"/>
</dbReference>